<dbReference type="GO" id="GO:0005524">
    <property type="term" value="F:ATP binding"/>
    <property type="evidence" value="ECO:0007669"/>
    <property type="project" value="UniProtKB-KW"/>
</dbReference>
<dbReference type="PROSITE" id="PS50011">
    <property type="entry name" value="PROTEIN_KINASE_DOM"/>
    <property type="match status" value="1"/>
</dbReference>
<dbReference type="InterPro" id="IPR001245">
    <property type="entry name" value="Ser-Thr/Tyr_kinase_cat_dom"/>
</dbReference>
<dbReference type="WBParaSite" id="PDA_v2.g9685.t1">
    <property type="protein sequence ID" value="PDA_v2.g9685.t1"/>
    <property type="gene ID" value="PDA_v2.g9685"/>
</dbReference>
<dbReference type="InterPro" id="IPR011009">
    <property type="entry name" value="Kinase-like_dom_sf"/>
</dbReference>
<dbReference type="InterPro" id="IPR050198">
    <property type="entry name" value="Non-receptor_tyrosine_kinases"/>
</dbReference>
<dbReference type="Proteomes" id="UP000887578">
    <property type="component" value="Unplaced"/>
</dbReference>
<dbReference type="PROSITE" id="PS00108">
    <property type="entry name" value="PROTEIN_KINASE_ST"/>
    <property type="match status" value="1"/>
</dbReference>
<dbReference type="SUPFAM" id="SSF56112">
    <property type="entry name" value="Protein kinase-like (PK-like)"/>
    <property type="match status" value="1"/>
</dbReference>
<dbReference type="InterPro" id="IPR000719">
    <property type="entry name" value="Prot_kinase_dom"/>
</dbReference>
<dbReference type="GO" id="GO:0004672">
    <property type="term" value="F:protein kinase activity"/>
    <property type="evidence" value="ECO:0007669"/>
    <property type="project" value="InterPro"/>
</dbReference>
<organism evidence="5 6">
    <name type="scientific">Panagrolaimus davidi</name>
    <dbReference type="NCBI Taxonomy" id="227884"/>
    <lineage>
        <taxon>Eukaryota</taxon>
        <taxon>Metazoa</taxon>
        <taxon>Ecdysozoa</taxon>
        <taxon>Nematoda</taxon>
        <taxon>Chromadorea</taxon>
        <taxon>Rhabditida</taxon>
        <taxon>Tylenchina</taxon>
        <taxon>Panagrolaimomorpha</taxon>
        <taxon>Panagrolaimoidea</taxon>
        <taxon>Panagrolaimidae</taxon>
        <taxon>Panagrolaimus</taxon>
    </lineage>
</organism>
<sequence length="385" mass="43905">MCIIIGKETQCHASCLTCSENSYCGNPYACTNCHPGDYKISPNFSDPNFKCSKECNGDPLQQGEYYYCDEHVEFSVTGIDTDVTTIKPSLLTYIPQIFKKLEMITNVDHFEKGEEIGGGTFSVGNLRGKPVAIKIARDEGRKSIHKELQIYDKVKHSNILPALGVHLGVDNMLFLTLRNFNLKDYFIDYGNKLDFRQLKQYCIQVADAMKYLHHKNILHCDLKIDNILVKDEDGEEIEISDFGCAIDLDLDHCNKFIGTQTHTAYEILKYRQNQSILTAASKASDVWSFAVTAWQILQKSYQLPSDFIKPEDIVRNYEAGKKLPIPATVAEDFWRYIILPCFDLHPKARPTMEDLHKSLIIKAIVAKLRAYFVFKTLSFQLTVNI</sequence>
<dbReference type="SMART" id="SM00220">
    <property type="entry name" value="S_TKc"/>
    <property type="match status" value="1"/>
</dbReference>
<protein>
    <submittedName>
        <fullName evidence="6">Protein kinase domain-containing protein</fullName>
    </submittedName>
</protein>
<name>A0A914QZT2_9BILA</name>
<dbReference type="SUPFAM" id="SSF57184">
    <property type="entry name" value="Growth factor receptor domain"/>
    <property type="match status" value="1"/>
</dbReference>
<dbReference type="InterPro" id="IPR006212">
    <property type="entry name" value="Furin_repeat"/>
</dbReference>
<dbReference type="InterPro" id="IPR009030">
    <property type="entry name" value="Growth_fac_rcpt_cys_sf"/>
</dbReference>
<evidence type="ECO:0000313" key="5">
    <source>
        <dbReference type="Proteomes" id="UP000887578"/>
    </source>
</evidence>
<dbReference type="CDD" id="cd00064">
    <property type="entry name" value="FU"/>
    <property type="match status" value="1"/>
</dbReference>
<dbReference type="AlphaFoldDB" id="A0A914QZT2"/>
<dbReference type="GO" id="GO:0006950">
    <property type="term" value="P:response to stress"/>
    <property type="evidence" value="ECO:0007669"/>
    <property type="project" value="UniProtKB-ARBA"/>
</dbReference>
<reference evidence="6" key="1">
    <citation type="submission" date="2022-11" db="UniProtKB">
        <authorList>
            <consortium name="WormBaseParasite"/>
        </authorList>
    </citation>
    <scope>IDENTIFICATION</scope>
</reference>
<keyword evidence="5" id="KW-1185">Reference proteome</keyword>
<keyword evidence="2" id="KW-0547">Nucleotide-binding</keyword>
<evidence type="ECO:0000313" key="6">
    <source>
        <dbReference type="WBParaSite" id="PDA_v2.g9685.t1"/>
    </source>
</evidence>
<dbReference type="Gene3D" id="3.30.200.20">
    <property type="entry name" value="Phosphorylase Kinase, domain 1"/>
    <property type="match status" value="1"/>
</dbReference>
<dbReference type="Pfam" id="PF07714">
    <property type="entry name" value="PK_Tyr_Ser-Thr"/>
    <property type="match status" value="1"/>
</dbReference>
<evidence type="ECO:0000256" key="2">
    <source>
        <dbReference type="ARBA" id="ARBA00022741"/>
    </source>
</evidence>
<feature type="domain" description="Protein kinase" evidence="4">
    <location>
        <begin position="110"/>
        <end position="359"/>
    </location>
</feature>
<accession>A0A914QZT2</accession>
<comment type="subcellular location">
    <subcellularLocation>
        <location evidence="1">Membrane</location>
        <topology evidence="1">Single-pass type I membrane protein</topology>
    </subcellularLocation>
</comment>
<evidence type="ECO:0000259" key="4">
    <source>
        <dbReference type="PROSITE" id="PS50011"/>
    </source>
</evidence>
<dbReference type="PANTHER" id="PTHR24418">
    <property type="entry name" value="TYROSINE-PROTEIN KINASE"/>
    <property type="match status" value="1"/>
</dbReference>
<evidence type="ECO:0000256" key="1">
    <source>
        <dbReference type="ARBA" id="ARBA00004479"/>
    </source>
</evidence>
<keyword evidence="3" id="KW-0067">ATP-binding</keyword>
<dbReference type="GO" id="GO:0016020">
    <property type="term" value="C:membrane"/>
    <property type="evidence" value="ECO:0007669"/>
    <property type="project" value="UniProtKB-SubCell"/>
</dbReference>
<proteinExistence type="predicted"/>
<evidence type="ECO:0000256" key="3">
    <source>
        <dbReference type="ARBA" id="ARBA00022840"/>
    </source>
</evidence>
<dbReference type="Gene3D" id="1.10.510.10">
    <property type="entry name" value="Transferase(Phosphotransferase) domain 1"/>
    <property type="match status" value="1"/>
</dbReference>
<dbReference type="InterPro" id="IPR008271">
    <property type="entry name" value="Ser/Thr_kinase_AS"/>
</dbReference>